<dbReference type="InterPro" id="IPR036148">
    <property type="entry name" value="MmgE/PrpD_sf"/>
</dbReference>
<dbReference type="Pfam" id="PF03972">
    <property type="entry name" value="MmgE_PrpD_N"/>
    <property type="match status" value="1"/>
</dbReference>
<dbReference type="GO" id="GO:0016829">
    <property type="term" value="F:lyase activity"/>
    <property type="evidence" value="ECO:0007669"/>
    <property type="project" value="InterPro"/>
</dbReference>
<proteinExistence type="inferred from homology"/>
<protein>
    <recommendedName>
        <fullName evidence="6">MmgE/PrpD family protein</fullName>
    </recommendedName>
</protein>
<dbReference type="InterPro" id="IPR045337">
    <property type="entry name" value="MmgE_PrpD_C"/>
</dbReference>
<organism evidence="4 5">
    <name type="scientific">Bifiguratus adelaidae</name>
    <dbReference type="NCBI Taxonomy" id="1938954"/>
    <lineage>
        <taxon>Eukaryota</taxon>
        <taxon>Fungi</taxon>
        <taxon>Fungi incertae sedis</taxon>
        <taxon>Mucoromycota</taxon>
        <taxon>Mucoromycotina</taxon>
        <taxon>Endogonomycetes</taxon>
        <taxon>Endogonales</taxon>
        <taxon>Endogonales incertae sedis</taxon>
        <taxon>Bifiguratus</taxon>
    </lineage>
</organism>
<evidence type="ECO:0000259" key="2">
    <source>
        <dbReference type="Pfam" id="PF03972"/>
    </source>
</evidence>
<evidence type="ECO:0008006" key="6">
    <source>
        <dbReference type="Google" id="ProtNLM"/>
    </source>
</evidence>
<dbReference type="InterPro" id="IPR005656">
    <property type="entry name" value="MmgE_PrpD"/>
</dbReference>
<dbReference type="InterPro" id="IPR042188">
    <property type="entry name" value="MmgE/PrpD_sf_2"/>
</dbReference>
<dbReference type="SUPFAM" id="SSF103378">
    <property type="entry name" value="2-methylcitrate dehydratase PrpD"/>
    <property type="match status" value="1"/>
</dbReference>
<dbReference type="InterPro" id="IPR045336">
    <property type="entry name" value="MmgE_PrpD_N"/>
</dbReference>
<feature type="domain" description="MmgE/PrpD C-terminal" evidence="3">
    <location>
        <begin position="285"/>
        <end position="458"/>
    </location>
</feature>
<dbReference type="PANTHER" id="PTHR16943:SF8">
    <property type="entry name" value="2-METHYLCITRATE DEHYDRATASE"/>
    <property type="match status" value="1"/>
</dbReference>
<dbReference type="EMBL" id="MVBO01000011">
    <property type="protein sequence ID" value="OZJ05663.1"/>
    <property type="molecule type" value="Genomic_DNA"/>
</dbReference>
<evidence type="ECO:0000256" key="1">
    <source>
        <dbReference type="ARBA" id="ARBA00006174"/>
    </source>
</evidence>
<dbReference type="Gene3D" id="3.30.1330.120">
    <property type="entry name" value="2-methylcitrate dehydratase PrpD"/>
    <property type="match status" value="1"/>
</dbReference>
<dbReference type="Proteomes" id="UP000242875">
    <property type="component" value="Unassembled WGS sequence"/>
</dbReference>
<evidence type="ECO:0000313" key="4">
    <source>
        <dbReference type="EMBL" id="OZJ05663.1"/>
    </source>
</evidence>
<gene>
    <name evidence="4" type="ORF">BZG36_01428</name>
</gene>
<dbReference type="InterPro" id="IPR042183">
    <property type="entry name" value="MmgE/PrpD_sf_1"/>
</dbReference>
<dbReference type="PANTHER" id="PTHR16943">
    <property type="entry name" value="2-METHYLCITRATE DEHYDRATASE-RELATED"/>
    <property type="match status" value="1"/>
</dbReference>
<dbReference type="Gene3D" id="1.10.4100.10">
    <property type="entry name" value="2-methylcitrate dehydratase PrpD"/>
    <property type="match status" value="1"/>
</dbReference>
<sequence length="479" mass="51876">MEENTTSGSVTVQLAEWVANLQWDSVPERVRERVRYLILDGLACALVASHLPWSEQAVHAVLEMESPGACPIVGWPGVNIGPLPAALLNSTFIQGFELDDYHSVAPLHSNSIILPALMSLVEHTKGKRNHNISGKDFMLATLAGYEIGPRVGLALHGGEILSRGWHSGPVFGPAASAGASSKLLKLNAIQIEDALGIACTQACGLMSAQFESSVKRMQHGFAARNGLFAALMAESGYKGIRKVFERDYGGFLKVYTLGAAPPEVQEVVKGLSEVWQTLNINVKPYACMAGIHATVDCIKEMQASGSISLDDIQGVKIEMGEAAYKHGGWKAEEPINVIGAQMNASYIAAAQLIDGDIGMRTFSTEKLNRQTIWDLVRKIQVVHQEEFDRLPDPRDRLCTRVTTDCGNGNAKQSTVVRPTGVKAPLTNEDIVTKFETLTFGLISREQQAAVINLIAHLEDCEDVSKLFDLLVIPVANPLA</sequence>
<name>A0A261Y4Y6_9FUNG</name>
<dbReference type="Pfam" id="PF19305">
    <property type="entry name" value="MmgE_PrpD_C"/>
    <property type="match status" value="1"/>
</dbReference>
<keyword evidence="5" id="KW-1185">Reference proteome</keyword>
<accession>A0A261Y4Y6</accession>
<dbReference type="OrthoDB" id="10267976at2759"/>
<reference evidence="4 5" key="1">
    <citation type="journal article" date="2017" name="Mycologia">
        <title>Bifiguratus adelaidae, gen. et sp. nov., a new member of Mucoromycotina in endophytic and soil-dwelling habitats.</title>
        <authorList>
            <person name="Torres-Cruz T.J."/>
            <person name="Billingsley Tobias T.L."/>
            <person name="Almatruk M."/>
            <person name="Hesse C."/>
            <person name="Kuske C.R."/>
            <person name="Desiro A."/>
            <person name="Benucci G.M."/>
            <person name="Bonito G."/>
            <person name="Stajich J.E."/>
            <person name="Dunlap C."/>
            <person name="Arnold A.E."/>
            <person name="Porras-Alfaro A."/>
        </authorList>
    </citation>
    <scope>NUCLEOTIDE SEQUENCE [LARGE SCALE GENOMIC DNA]</scope>
    <source>
        <strain evidence="4 5">AZ0501</strain>
    </source>
</reference>
<evidence type="ECO:0000259" key="3">
    <source>
        <dbReference type="Pfam" id="PF19305"/>
    </source>
</evidence>
<dbReference type="AlphaFoldDB" id="A0A261Y4Y6"/>
<evidence type="ECO:0000313" key="5">
    <source>
        <dbReference type="Proteomes" id="UP000242875"/>
    </source>
</evidence>
<comment type="similarity">
    <text evidence="1">Belongs to the PrpD family.</text>
</comment>
<comment type="caution">
    <text evidence="4">The sequence shown here is derived from an EMBL/GenBank/DDBJ whole genome shotgun (WGS) entry which is preliminary data.</text>
</comment>
<feature type="domain" description="MmgE/PrpD N-terminal" evidence="2">
    <location>
        <begin position="13"/>
        <end position="258"/>
    </location>
</feature>